<organism evidence="2 3">
    <name type="scientific">Brucella thiophenivorans</name>
    <dbReference type="NCBI Taxonomy" id="571255"/>
    <lineage>
        <taxon>Bacteria</taxon>
        <taxon>Pseudomonadati</taxon>
        <taxon>Pseudomonadota</taxon>
        <taxon>Alphaproteobacteria</taxon>
        <taxon>Hyphomicrobiales</taxon>
        <taxon>Brucellaceae</taxon>
        <taxon>Brucella/Ochrobactrum group</taxon>
        <taxon>Brucella</taxon>
    </lineage>
</organism>
<dbReference type="AlphaFoldDB" id="A0A256FSA1"/>
<dbReference type="RefSeq" id="WP_094507473.1">
    <property type="nucleotide sequence ID" value="NZ_JBHEEK010000023.1"/>
</dbReference>
<feature type="chain" id="PRO_5012491148" evidence="1">
    <location>
        <begin position="16"/>
        <end position="289"/>
    </location>
</feature>
<comment type="caution">
    <text evidence="2">The sequence shown here is derived from an EMBL/GenBank/DDBJ whole genome shotgun (WGS) entry which is preliminary data.</text>
</comment>
<feature type="signal peptide" evidence="1">
    <location>
        <begin position="1"/>
        <end position="15"/>
    </location>
</feature>
<reference evidence="2 3" key="1">
    <citation type="submission" date="2017-07" db="EMBL/GenBank/DDBJ databases">
        <title>Phylogenetic study on the rhizospheric bacterium Ochrobactrum sp. A44.</title>
        <authorList>
            <person name="Krzyzanowska D.M."/>
            <person name="Ossowicki A."/>
            <person name="Rajewska M."/>
            <person name="Maciag T."/>
            <person name="Kaczynski Z."/>
            <person name="Czerwicka M."/>
            <person name="Jafra S."/>
        </authorList>
    </citation>
    <scope>NUCLEOTIDE SEQUENCE [LARGE SCALE GENOMIC DNA]</scope>
    <source>
        <strain evidence="2 3">DSM 7216</strain>
    </source>
</reference>
<proteinExistence type="predicted"/>
<dbReference type="Pfam" id="PF16932">
    <property type="entry name" value="T4SS_TraI"/>
    <property type="match status" value="1"/>
</dbReference>
<dbReference type="EMBL" id="NNRJ01000031">
    <property type="protein sequence ID" value="OYR17596.1"/>
    <property type="molecule type" value="Genomic_DNA"/>
</dbReference>
<dbReference type="Proteomes" id="UP000215590">
    <property type="component" value="Unassembled WGS sequence"/>
</dbReference>
<name>A0A256FSA1_9HYPH</name>
<dbReference type="OrthoDB" id="7992122at2"/>
<keyword evidence="1" id="KW-0732">Signal</keyword>
<sequence>MRVTLPLLAVSIALAGCTTTKVEEPAPPPLIGGTDKLVGASKAPITYEQFAAKTRNSSGGANVAQARVEILRDAAISYSAQAGYERRVYEIMQELEKKSPQLSEDYNFNSIVYVAPREAGYVIPPVVTRATEALTITKGGRESVAADEYYRIEQPGRIVGVVPTWRDYLVMPLDKATEPDEQFLPIDKEERAVWERYMAVGWKEGRKQAEEALQINLNLLKRDYGGMMEYRRLVEAGLIKSLLISSSEVRARGTADELFIGQRRVKIENDATFVTNPKRWKPVTRRVDK</sequence>
<keyword evidence="3" id="KW-1185">Reference proteome</keyword>
<dbReference type="InterPro" id="IPR031618">
    <property type="entry name" value="T4SS_TraI"/>
</dbReference>
<accession>A0A256FSA1</accession>
<keyword evidence="2" id="KW-0449">Lipoprotein</keyword>
<dbReference type="PROSITE" id="PS51257">
    <property type="entry name" value="PROKAR_LIPOPROTEIN"/>
    <property type="match status" value="1"/>
</dbReference>
<evidence type="ECO:0000313" key="3">
    <source>
        <dbReference type="Proteomes" id="UP000215590"/>
    </source>
</evidence>
<protein>
    <submittedName>
        <fullName evidence="2">Putative lipoprotein</fullName>
    </submittedName>
</protein>
<evidence type="ECO:0000313" key="2">
    <source>
        <dbReference type="EMBL" id="OYR17596.1"/>
    </source>
</evidence>
<gene>
    <name evidence="2" type="ORF">CEV31_4323</name>
</gene>
<evidence type="ECO:0000256" key="1">
    <source>
        <dbReference type="SAM" id="SignalP"/>
    </source>
</evidence>